<organism evidence="2 3">
    <name type="scientific">Ruegeria spongiae</name>
    <dbReference type="NCBI Taxonomy" id="2942209"/>
    <lineage>
        <taxon>Bacteria</taxon>
        <taxon>Pseudomonadati</taxon>
        <taxon>Pseudomonadota</taxon>
        <taxon>Alphaproteobacteria</taxon>
        <taxon>Rhodobacterales</taxon>
        <taxon>Roseobacteraceae</taxon>
        <taxon>Ruegeria</taxon>
    </lineage>
</organism>
<dbReference type="NCBIfam" id="TIGR03604">
    <property type="entry name" value="TOMM_cyclo_SagD"/>
    <property type="match status" value="1"/>
</dbReference>
<name>A0ABT0Q1M3_9RHOB</name>
<evidence type="ECO:0000313" key="3">
    <source>
        <dbReference type="Proteomes" id="UP001203880"/>
    </source>
</evidence>
<proteinExistence type="predicted"/>
<dbReference type="Pfam" id="PF02624">
    <property type="entry name" value="YcaO"/>
    <property type="match status" value="1"/>
</dbReference>
<feature type="domain" description="YcaO" evidence="1">
    <location>
        <begin position="7"/>
        <end position="377"/>
    </location>
</feature>
<dbReference type="InterPro" id="IPR003776">
    <property type="entry name" value="YcaO-like_dom"/>
</dbReference>
<dbReference type="Proteomes" id="UP001203880">
    <property type="component" value="Unassembled WGS sequence"/>
</dbReference>
<dbReference type="Gene3D" id="3.30.1330.230">
    <property type="match status" value="1"/>
</dbReference>
<accession>A0ABT0Q1M3</accession>
<protein>
    <submittedName>
        <fullName evidence="2">YcaO-like family protein</fullName>
    </submittedName>
</protein>
<dbReference type="InterPro" id="IPR027624">
    <property type="entry name" value="TOMM_cyclo_SagD"/>
</dbReference>
<evidence type="ECO:0000259" key="1">
    <source>
        <dbReference type="PROSITE" id="PS51664"/>
    </source>
</evidence>
<gene>
    <name evidence="2" type="ORF">M3P21_09255</name>
</gene>
<dbReference type="Gene3D" id="3.30.40.250">
    <property type="match status" value="1"/>
</dbReference>
<evidence type="ECO:0000313" key="2">
    <source>
        <dbReference type="EMBL" id="MCL6283716.1"/>
    </source>
</evidence>
<keyword evidence="3" id="KW-1185">Reference proteome</keyword>
<dbReference type="Gene3D" id="3.30.160.660">
    <property type="match status" value="1"/>
</dbReference>
<dbReference type="PANTHER" id="PTHR37809:SF1">
    <property type="entry name" value="RIBOSOMAL PROTEIN S12 METHYLTHIOTRANSFERASE ACCESSORY FACTOR YCAO"/>
    <property type="match status" value="1"/>
</dbReference>
<dbReference type="EMBL" id="JAMFMB010000009">
    <property type="protein sequence ID" value="MCL6283716.1"/>
    <property type="molecule type" value="Genomic_DNA"/>
</dbReference>
<dbReference type="RefSeq" id="WP_249709274.1">
    <property type="nucleotide sequence ID" value="NZ_JAMFMB010000009.1"/>
</dbReference>
<dbReference type="PROSITE" id="PS51664">
    <property type="entry name" value="YCAO"/>
    <property type="match status" value="1"/>
</dbReference>
<dbReference type="NCBIfam" id="TIGR00702">
    <property type="entry name" value="YcaO-type kinase domain"/>
    <property type="match status" value="1"/>
</dbReference>
<dbReference type="PANTHER" id="PTHR37809">
    <property type="entry name" value="RIBOSOMAL PROTEIN S12 METHYLTHIOTRANSFERASE ACCESSORY FACTOR YCAO"/>
    <property type="match status" value="1"/>
</dbReference>
<reference evidence="2" key="1">
    <citation type="submission" date="2022-05" db="EMBL/GenBank/DDBJ databases">
        <authorList>
            <person name="Park J.-S."/>
        </authorList>
    </citation>
    <scope>NUCLEOTIDE SEQUENCE</scope>
    <source>
        <strain evidence="2">2012CJ41-6</strain>
    </source>
</reference>
<sequence length="377" mass="41880">MILNPQGKGQSDTQAKVSCLGEAIERYSCCHTDDIDTHRGTFAGMGAQAIHPNAVQQFSEAQFAHRDEINRDSGTFNQVPQRFSPNVELSWSPLWSLTKHRTRWLPTAMCYFNYDSTEGGTGPRFASCNSNGCASGNTLEEAILQGLFELIERDAVALWWYNRLHRPGVDLASFDDAFIANAQSMCAARGRTLQVIDLTSNLGIPVFVSVSAKEADGGMVCLGFGCHLDPRLAISRAITEMFQMLSRDEDLTDVRSLSDDPEYINWFENVTLQTDPYLAADPAATTCAETHTDQSSDDIAQDVQFCVDRLAESGLETLVLNHTRPYVGFPTARVVVPGLRHFWSRFAPGRLFEVPVAMGWRETPLAEDALNPNKFIW</sequence>
<comment type="caution">
    <text evidence="2">The sequence shown here is derived from an EMBL/GenBank/DDBJ whole genome shotgun (WGS) entry which is preliminary data.</text>
</comment>